<sequence length="113" mass="12652">MIRMAEFLEVHVTVPDHVVAERIASAVVAQRLAAAAQLVAPITSVYWWGGEINQADEWLLFMKTTAERFDELAVAIRERHPYEVPQIIAVPLVAGTADYLAWIRRETTPEPGV</sequence>
<dbReference type="EMBL" id="BAAAZP010000102">
    <property type="protein sequence ID" value="GAA3684981.1"/>
    <property type="molecule type" value="Genomic_DNA"/>
</dbReference>
<accession>A0ABP7CDF8</accession>
<evidence type="ECO:0000313" key="3">
    <source>
        <dbReference type="Proteomes" id="UP001500902"/>
    </source>
</evidence>
<dbReference type="Proteomes" id="UP001500902">
    <property type="component" value="Unassembled WGS sequence"/>
</dbReference>
<dbReference type="PANTHER" id="PTHR23419:SF8">
    <property type="entry name" value="FI09726P"/>
    <property type="match status" value="1"/>
</dbReference>
<dbReference type="InterPro" id="IPR015867">
    <property type="entry name" value="N-reg_PII/ATP_PRibTrfase_C"/>
</dbReference>
<evidence type="ECO:0000313" key="2">
    <source>
        <dbReference type="EMBL" id="GAA3684981.1"/>
    </source>
</evidence>
<protein>
    <submittedName>
        <fullName evidence="2">Divalent-cation tolerance protein CutA</fullName>
    </submittedName>
</protein>
<gene>
    <name evidence="2" type="ORF">GCM10022224_057070</name>
</gene>
<organism evidence="2 3">
    <name type="scientific">Nonomuraea antimicrobica</name>
    <dbReference type="NCBI Taxonomy" id="561173"/>
    <lineage>
        <taxon>Bacteria</taxon>
        <taxon>Bacillati</taxon>
        <taxon>Actinomycetota</taxon>
        <taxon>Actinomycetes</taxon>
        <taxon>Streptosporangiales</taxon>
        <taxon>Streptosporangiaceae</taxon>
        <taxon>Nonomuraea</taxon>
    </lineage>
</organism>
<evidence type="ECO:0000256" key="1">
    <source>
        <dbReference type="ARBA" id="ARBA00010169"/>
    </source>
</evidence>
<dbReference type="InterPro" id="IPR011322">
    <property type="entry name" value="N-reg_PII-like_a/b"/>
</dbReference>
<comment type="caution">
    <text evidence="2">The sequence shown here is derived from an EMBL/GenBank/DDBJ whole genome shotgun (WGS) entry which is preliminary data.</text>
</comment>
<dbReference type="PANTHER" id="PTHR23419">
    <property type="entry name" value="DIVALENT CATION TOLERANCE CUTA-RELATED"/>
    <property type="match status" value="1"/>
</dbReference>
<proteinExistence type="inferred from homology"/>
<dbReference type="Gene3D" id="3.30.70.120">
    <property type="match status" value="1"/>
</dbReference>
<dbReference type="InterPro" id="IPR004323">
    <property type="entry name" value="Ion_tolerance_CutA"/>
</dbReference>
<reference evidence="3" key="1">
    <citation type="journal article" date="2019" name="Int. J. Syst. Evol. Microbiol.">
        <title>The Global Catalogue of Microorganisms (GCM) 10K type strain sequencing project: providing services to taxonomists for standard genome sequencing and annotation.</title>
        <authorList>
            <consortium name="The Broad Institute Genomics Platform"/>
            <consortium name="The Broad Institute Genome Sequencing Center for Infectious Disease"/>
            <person name="Wu L."/>
            <person name="Ma J."/>
        </authorList>
    </citation>
    <scope>NUCLEOTIDE SEQUENCE [LARGE SCALE GENOMIC DNA]</scope>
    <source>
        <strain evidence="3">JCM 16904</strain>
    </source>
</reference>
<keyword evidence="3" id="KW-1185">Reference proteome</keyword>
<name>A0ABP7CDF8_9ACTN</name>
<dbReference type="SUPFAM" id="SSF54913">
    <property type="entry name" value="GlnB-like"/>
    <property type="match status" value="1"/>
</dbReference>
<dbReference type="Pfam" id="PF03091">
    <property type="entry name" value="CutA1"/>
    <property type="match status" value="1"/>
</dbReference>
<comment type="similarity">
    <text evidence="1">Belongs to the CutA family.</text>
</comment>